<organism evidence="2">
    <name type="scientific">Christensenella massiliensis</name>
    <dbReference type="NCBI Taxonomy" id="1805714"/>
    <lineage>
        <taxon>Bacteria</taxon>
        <taxon>Bacillati</taxon>
        <taxon>Bacillota</taxon>
        <taxon>Clostridia</taxon>
        <taxon>Christensenellales</taxon>
        <taxon>Christensenellaceae</taxon>
        <taxon>Christensenella</taxon>
    </lineage>
</organism>
<gene>
    <name evidence="2" type="ORF">PUP29_00800</name>
</gene>
<dbReference type="PROSITE" id="PS51502">
    <property type="entry name" value="S_R_A_B_BARREL"/>
    <property type="match status" value="1"/>
</dbReference>
<dbReference type="Gene3D" id="3.30.70.100">
    <property type="match status" value="1"/>
</dbReference>
<dbReference type="InterPro" id="IPR011008">
    <property type="entry name" value="Dimeric_a/b-barrel"/>
</dbReference>
<dbReference type="Pfam" id="PF07876">
    <property type="entry name" value="Dabb"/>
    <property type="match status" value="1"/>
</dbReference>
<protein>
    <submittedName>
        <fullName evidence="2">Dabb family protein</fullName>
    </submittedName>
</protein>
<dbReference type="SUPFAM" id="SSF54909">
    <property type="entry name" value="Dimeric alpha+beta barrel"/>
    <property type="match status" value="1"/>
</dbReference>
<dbReference type="SMART" id="SM00886">
    <property type="entry name" value="Dabb"/>
    <property type="match status" value="1"/>
</dbReference>
<feature type="domain" description="Stress-response A/B barrel" evidence="1">
    <location>
        <begin position="5"/>
        <end position="97"/>
    </location>
</feature>
<evidence type="ECO:0000259" key="1">
    <source>
        <dbReference type="PROSITE" id="PS51502"/>
    </source>
</evidence>
<dbReference type="RefSeq" id="WP_079547693.1">
    <property type="nucleotide sequence ID" value="NZ_CP117826.1"/>
</dbReference>
<proteinExistence type="predicted"/>
<accession>A0AAU8A8S7</accession>
<sequence length="100" mass="11919">MEAAIRHMVVFNLKYDKDDPRAKDFIATAKKVFAGIPFAQNVMQCWEVSPKNGYTYGFSFDFMKPEDYESYNNHPEHCKFVEERWNTEVTDFMEIDFKEI</sequence>
<reference evidence="2" key="1">
    <citation type="submission" date="2023-02" db="EMBL/GenBank/DDBJ databases">
        <title>Gut commensal Christensenella minuta modulates host metabolism via a new class of secondary bile acids.</title>
        <authorList>
            <person name="Liu C."/>
        </authorList>
    </citation>
    <scope>NUCLEOTIDE SEQUENCE</scope>
    <source>
        <strain evidence="2">CA70</strain>
    </source>
</reference>
<dbReference type="InterPro" id="IPR013097">
    <property type="entry name" value="Dabb"/>
</dbReference>
<dbReference type="AlphaFoldDB" id="A0AAU8A8S7"/>
<name>A0AAU8A8S7_9FIRM</name>
<dbReference type="EMBL" id="CP117826">
    <property type="protein sequence ID" value="XCC62503.1"/>
    <property type="molecule type" value="Genomic_DNA"/>
</dbReference>
<evidence type="ECO:0000313" key="2">
    <source>
        <dbReference type="EMBL" id="XCC62503.1"/>
    </source>
</evidence>